<keyword evidence="2" id="KW-1185">Reference proteome</keyword>
<protein>
    <submittedName>
        <fullName evidence="1">Uncharacterized protein</fullName>
    </submittedName>
</protein>
<evidence type="ECO:0000313" key="1">
    <source>
        <dbReference type="EnsemblPlants" id="AVESA.00010b.r2.5AG0853580.1.CDS"/>
    </source>
</evidence>
<dbReference type="Proteomes" id="UP001732700">
    <property type="component" value="Chromosome 5A"/>
</dbReference>
<reference evidence="1" key="2">
    <citation type="submission" date="2025-09" db="UniProtKB">
        <authorList>
            <consortium name="EnsemblPlants"/>
        </authorList>
    </citation>
    <scope>IDENTIFICATION</scope>
</reference>
<accession>A0ACD5XNA3</accession>
<proteinExistence type="predicted"/>
<dbReference type="EnsemblPlants" id="AVESA.00010b.r2.5AG0853580.1">
    <property type="protein sequence ID" value="AVESA.00010b.r2.5AG0853580.1.CDS"/>
    <property type="gene ID" value="AVESA.00010b.r2.5AG0853580"/>
</dbReference>
<name>A0ACD5XNA3_AVESA</name>
<evidence type="ECO:0000313" key="2">
    <source>
        <dbReference type="Proteomes" id="UP001732700"/>
    </source>
</evidence>
<sequence>MLQIKRAGNGLTESSNKNKRICKGGGEELDFIIAGDLKLDINSEVPIDNFRDCDKNVWSELSKEVTSKFSRTVVSLAISDGHKVLFACSGIALQRRPLVTCFLTSSSLVRTYNEKKIEGYGSLKIEVRRNGKVARGLLGDYDFDQEIALVNIMVFSLGVRPVDLYHQVEFLPCSKVVAVARADSGTLMVTTGILTSDSSGSEDGKQMMLSTCKISEAWEGGPLFDSDGNFVGMNLFLDCKGTSFLPRSIIIKRLEKHMPKKKVKTVRHVKIERQVQPWPYCTYARDRSGELDSLGYPKPSAATGRLKLVHTFEETFGDLYGSGKGVWSQLSKAVSQNLNRVVVSLASFSGEKRFFACTGLFIEWNGCTIVLTSASLVRDPNDGNKTAENLKIEVLLPNKQRKEGILRHFSLHYNVALVGVKDFRPLRSFRIHEDRFNYITRRDHNVVAVGRCFISGTLMATCGTGTDWSGLLDYRALRYSSCKITKAGIGGPLVDFGGRFIGMNFYDKKIGTPFVFRDCIIRVLAHFEGKRTVDECGSVGPPIRWPLPMPCWRHPNDERKDSLPPGYGEKSGPFGFTYSDGQRVDY</sequence>
<organism evidence="1 2">
    <name type="scientific">Avena sativa</name>
    <name type="common">Oat</name>
    <dbReference type="NCBI Taxonomy" id="4498"/>
    <lineage>
        <taxon>Eukaryota</taxon>
        <taxon>Viridiplantae</taxon>
        <taxon>Streptophyta</taxon>
        <taxon>Embryophyta</taxon>
        <taxon>Tracheophyta</taxon>
        <taxon>Spermatophyta</taxon>
        <taxon>Magnoliopsida</taxon>
        <taxon>Liliopsida</taxon>
        <taxon>Poales</taxon>
        <taxon>Poaceae</taxon>
        <taxon>BOP clade</taxon>
        <taxon>Pooideae</taxon>
        <taxon>Poodae</taxon>
        <taxon>Poeae</taxon>
        <taxon>Poeae Chloroplast Group 1 (Aveneae type)</taxon>
        <taxon>Aveninae</taxon>
        <taxon>Avena</taxon>
    </lineage>
</organism>
<reference evidence="1" key="1">
    <citation type="submission" date="2021-05" db="EMBL/GenBank/DDBJ databases">
        <authorList>
            <person name="Scholz U."/>
            <person name="Mascher M."/>
            <person name="Fiebig A."/>
        </authorList>
    </citation>
    <scope>NUCLEOTIDE SEQUENCE [LARGE SCALE GENOMIC DNA]</scope>
</reference>